<evidence type="ECO:0000259" key="1">
    <source>
        <dbReference type="PROSITE" id="PS50106"/>
    </source>
</evidence>
<dbReference type="PROSITE" id="PS50106">
    <property type="entry name" value="PDZ"/>
    <property type="match status" value="1"/>
</dbReference>
<dbReference type="Gene3D" id="2.30.42.10">
    <property type="match status" value="1"/>
</dbReference>
<sequence>MSLPRVVAVAPGSPAALAGLQPGDEIVALDGQLPRDIIQYQLLADQETLEVELRRGGLELTATVERDGGTPLGVEVDAALFDRVRTCDNHCEFCFIHQLPKGLRKSLYTRDDDYRLSFLYGNFTTLTRFTEADLERVVTEGLSPLWVSIHATDPDVRARMLRNRRGATSLRWLRALLDQGIEVHGQVVVCPGVNDGEVLDDTLAGILDHFPELASAACVPLGVSRFNTEGDMRPHTPGEAASVVALVEGWQATFERAVGRPLVYASDEYYLVAGLEPPPLDRYGQVAQHDNGVGMLRSFEARFAGRADLPGGGPGGFFQSVDGAPAAGYRAPRAPGAVTLRPRATAPVTVLTGRYAAPWIARLASGVRPDVDVVAVDNRFFGGNIAVAGLLTGADVGRTLADLPLGRRYLLPDVCLSGGRFLDGMGLEDLPQAVEVVPADGASLRAALAAGA</sequence>
<dbReference type="InterPro" id="IPR001478">
    <property type="entry name" value="PDZ"/>
</dbReference>
<proteinExistence type="predicted"/>
<dbReference type="Gene3D" id="3.20.20.70">
    <property type="entry name" value="Aldolase class I"/>
    <property type="match status" value="1"/>
</dbReference>
<dbReference type="InterPro" id="IPR045375">
    <property type="entry name" value="Put_radical_SAM-like_N"/>
</dbReference>
<feature type="domain" description="PDZ" evidence="1">
    <location>
        <begin position="6"/>
        <end position="57"/>
    </location>
</feature>
<dbReference type="Pfam" id="PF17820">
    <property type="entry name" value="PDZ_6"/>
    <property type="match status" value="1"/>
</dbReference>
<accession>A0ABW9QTG2</accession>
<keyword evidence="3" id="KW-1185">Reference proteome</keyword>
<dbReference type="InterPro" id="IPR007549">
    <property type="entry name" value="DUF512"/>
</dbReference>
<dbReference type="Pfam" id="PF04459">
    <property type="entry name" value="DUF512"/>
    <property type="match status" value="2"/>
</dbReference>
<dbReference type="Pfam" id="PF19238">
    <property type="entry name" value="Radical_SAM_2"/>
    <property type="match status" value="1"/>
</dbReference>
<dbReference type="SUPFAM" id="SSF50156">
    <property type="entry name" value="PDZ domain-like"/>
    <property type="match status" value="1"/>
</dbReference>
<name>A0ABW9QTG2_9ACTN</name>
<reference evidence="2 3" key="1">
    <citation type="submission" date="2019-11" db="EMBL/GenBank/DDBJ databases">
        <title>Acidiferrimicrobium australis gen. nov., sp. nov., an acidophilic and obligately heterotrophic, member of the Actinobacteria that catalyses dissimilatory oxido- reduction of iron isolated from metal-rich acidic water in Chile.</title>
        <authorList>
            <person name="Gonzalez D."/>
            <person name="Huber K."/>
            <person name="Hedrich S."/>
            <person name="Rojas-Villalobos C."/>
            <person name="Quatrini R."/>
            <person name="Dinamarca M.A."/>
            <person name="Schwarz A."/>
            <person name="Canales C."/>
            <person name="Nancucheo I."/>
        </authorList>
    </citation>
    <scope>NUCLEOTIDE SEQUENCE [LARGE SCALE GENOMIC DNA]</scope>
    <source>
        <strain evidence="2 3">USS-CCA1</strain>
    </source>
</reference>
<dbReference type="Proteomes" id="UP000437736">
    <property type="component" value="Unassembled WGS sequence"/>
</dbReference>
<dbReference type="InterPro" id="IPR041489">
    <property type="entry name" value="PDZ_6"/>
</dbReference>
<dbReference type="InterPro" id="IPR036034">
    <property type="entry name" value="PDZ_sf"/>
</dbReference>
<evidence type="ECO:0000313" key="3">
    <source>
        <dbReference type="Proteomes" id="UP000437736"/>
    </source>
</evidence>
<gene>
    <name evidence="2" type="ORF">GHK86_09695</name>
</gene>
<comment type="caution">
    <text evidence="2">The sequence shown here is derived from an EMBL/GenBank/DDBJ whole genome shotgun (WGS) entry which is preliminary data.</text>
</comment>
<dbReference type="EMBL" id="WJHE01000448">
    <property type="protein sequence ID" value="MST32989.1"/>
    <property type="molecule type" value="Genomic_DNA"/>
</dbReference>
<evidence type="ECO:0000313" key="2">
    <source>
        <dbReference type="EMBL" id="MST32989.1"/>
    </source>
</evidence>
<dbReference type="InterPro" id="IPR058240">
    <property type="entry name" value="rSAM_sf"/>
</dbReference>
<dbReference type="InterPro" id="IPR013785">
    <property type="entry name" value="Aldolase_TIM"/>
</dbReference>
<protein>
    <submittedName>
        <fullName evidence="2">DUF512 domain-containing protein</fullName>
    </submittedName>
</protein>
<organism evidence="2 3">
    <name type="scientific">Acidiferrimicrobium australe</name>
    <dbReference type="NCBI Taxonomy" id="2664430"/>
    <lineage>
        <taxon>Bacteria</taxon>
        <taxon>Bacillati</taxon>
        <taxon>Actinomycetota</taxon>
        <taxon>Acidimicrobiia</taxon>
        <taxon>Acidimicrobiales</taxon>
        <taxon>Acidimicrobiaceae</taxon>
        <taxon>Acidiferrimicrobium</taxon>
    </lineage>
</organism>
<dbReference type="SUPFAM" id="SSF102114">
    <property type="entry name" value="Radical SAM enzymes"/>
    <property type="match status" value="1"/>
</dbReference>